<comment type="caution">
    <text evidence="1">The sequence shown here is derived from an EMBL/GenBank/DDBJ whole genome shotgun (WGS) entry which is preliminary data.</text>
</comment>
<accession>A0ABU3RUU4</accession>
<dbReference type="Proteomes" id="UP001256673">
    <property type="component" value="Unassembled WGS sequence"/>
</dbReference>
<dbReference type="EMBL" id="JAWDIU010000002">
    <property type="protein sequence ID" value="MDU0326657.1"/>
    <property type="molecule type" value="Genomic_DNA"/>
</dbReference>
<reference evidence="1 2" key="1">
    <citation type="submission" date="2023-09" db="EMBL/GenBank/DDBJ databases">
        <title>Microbacterium fusihabitans sp. nov., Microbacterium phycihabitans sp. nov., and Microbacterium cervinum sp. nov., isolated from dried seaweeds of beach.</title>
        <authorList>
            <person name="Lee S.D."/>
        </authorList>
    </citation>
    <scope>NUCLEOTIDE SEQUENCE [LARGE SCALE GENOMIC DNA]</scope>
    <source>
        <strain evidence="1 2">KSW2-21</strain>
    </source>
</reference>
<evidence type="ECO:0008006" key="3">
    <source>
        <dbReference type="Google" id="ProtNLM"/>
    </source>
</evidence>
<name>A0ABU3RUU4_9MICO</name>
<sequence length="170" mass="17277">MSKRDEGVTRRLRWAGLLAAVLVLGTGTAAAQAYWQAQKPLSGTVASGAFAISAVWQGAWSSAVPLFPGETRDSPVLTVTETGAAGTTLRWRLAPTVTASSSLTTQLYVGGCGSSTLIAAGASYAPPGGFAPGQSVDLCLRVTLKADAPSNIQGTALTPSVSVKAIQVTQ</sequence>
<protein>
    <recommendedName>
        <fullName evidence="3">Alternate-type signal peptide domain-containing protein</fullName>
    </recommendedName>
</protein>
<keyword evidence="2" id="KW-1185">Reference proteome</keyword>
<evidence type="ECO:0000313" key="2">
    <source>
        <dbReference type="Proteomes" id="UP001256673"/>
    </source>
</evidence>
<gene>
    <name evidence="1" type="ORF">RWH43_07795</name>
</gene>
<dbReference type="RefSeq" id="WP_144835377.1">
    <property type="nucleotide sequence ID" value="NZ_JAWDIU010000002.1"/>
</dbReference>
<organism evidence="1 2">
    <name type="scientific">Microbacterium algihabitans</name>
    <dbReference type="NCBI Taxonomy" id="3075992"/>
    <lineage>
        <taxon>Bacteria</taxon>
        <taxon>Bacillati</taxon>
        <taxon>Actinomycetota</taxon>
        <taxon>Actinomycetes</taxon>
        <taxon>Micrococcales</taxon>
        <taxon>Microbacteriaceae</taxon>
        <taxon>Microbacterium</taxon>
    </lineage>
</organism>
<evidence type="ECO:0000313" key="1">
    <source>
        <dbReference type="EMBL" id="MDU0326657.1"/>
    </source>
</evidence>
<proteinExistence type="predicted"/>